<dbReference type="SUPFAM" id="SSF56601">
    <property type="entry name" value="beta-lactamase/transpeptidase-like"/>
    <property type="match status" value="1"/>
</dbReference>
<dbReference type="FunFam" id="3.40.710.10:FF:000175">
    <property type="entry name" value="6-aminohexanoate-dimer hydrolase"/>
    <property type="match status" value="1"/>
</dbReference>
<evidence type="ECO:0000259" key="11">
    <source>
        <dbReference type="Pfam" id="PF00144"/>
    </source>
</evidence>
<feature type="region of interest" description="Disordered" evidence="10">
    <location>
        <begin position="392"/>
        <end position="412"/>
    </location>
</feature>
<evidence type="ECO:0000256" key="6">
    <source>
        <dbReference type="ARBA" id="ARBA00066742"/>
    </source>
</evidence>
<dbReference type="PANTHER" id="PTHR43283:SF7">
    <property type="entry name" value="BETA-LACTAMASE-RELATED DOMAIN-CONTAINING PROTEIN"/>
    <property type="match status" value="1"/>
</dbReference>
<sequence length="412" mass="44884">MTAPTGHHPDRYPGATGQPTLDTWQEGPHNRWTFAHLGEIVPTAVVARRRRDNRVAAADSLDGLGLPGLKRRLEETYTDAFLVLHHNQVIGEYYRPGFAPDDLHLVMSVSKSMCGLVVGALIDSGEIVPSARVVDYVPELAGSAYDGPTIQHVLDMAIHLNYSEDYVDPASEVQTHDRSAGWRTRRPEDPQDTYAFLTTLTGNGTVSEFQYCSANTDVLAWIIERVTGLRYSEALSTYLWSKLDADRDATITVDSAGFGFANGGVSCTARDLARVGQLMLDDGKGPLGRVVSPEWVGSILNGGDREAMADSSFTAIHPQGSYTRQWWCTGNGRGNVTGIGIYGQYLWIDPATDTVIVKMSTWPEPESEHLHQLQNELLLDVSHSLDSRIAAEAAATDEAAAETAPESKDNAA</sequence>
<evidence type="ECO:0000256" key="9">
    <source>
        <dbReference type="ARBA" id="ARBA00084122"/>
    </source>
</evidence>
<dbReference type="Pfam" id="PF00144">
    <property type="entry name" value="Beta-lactamase"/>
    <property type="match status" value="1"/>
</dbReference>
<keyword evidence="1 12" id="KW-0378">Hydrolase</keyword>
<evidence type="ECO:0000313" key="12">
    <source>
        <dbReference type="EMBL" id="XDV71263.1"/>
    </source>
</evidence>
<evidence type="ECO:0000256" key="8">
    <source>
        <dbReference type="ARBA" id="ARBA00078484"/>
    </source>
</evidence>
<evidence type="ECO:0000256" key="4">
    <source>
        <dbReference type="ARBA" id="ARBA00053406"/>
    </source>
</evidence>
<evidence type="ECO:0000256" key="7">
    <source>
        <dbReference type="ARBA" id="ARBA00073080"/>
    </source>
</evidence>
<feature type="region of interest" description="Disordered" evidence="10">
    <location>
        <begin position="1"/>
        <end position="25"/>
    </location>
</feature>
<evidence type="ECO:0000256" key="10">
    <source>
        <dbReference type="SAM" id="MobiDB-lite"/>
    </source>
</evidence>
<evidence type="ECO:0000256" key="3">
    <source>
        <dbReference type="ARBA" id="ARBA00051219"/>
    </source>
</evidence>
<feature type="domain" description="Beta-lactamase-related" evidence="11">
    <location>
        <begin position="79"/>
        <end position="373"/>
    </location>
</feature>
<protein>
    <recommendedName>
        <fullName evidence="7">6-aminohexanoate-dimer hydrolase</fullName>
        <ecNumber evidence="6">3.5.1.46</ecNumber>
    </recommendedName>
    <alternativeName>
        <fullName evidence="8">6-aminohexanoic acid linear oligomer hydrolase</fullName>
    </alternativeName>
</protein>
<organism evidence="12">
    <name type="scientific">Paenarthrobacter sp. AMU7</name>
    <dbReference type="NCBI Taxonomy" id="3162492"/>
    <lineage>
        <taxon>Bacteria</taxon>
        <taxon>Bacillati</taxon>
        <taxon>Actinomycetota</taxon>
        <taxon>Actinomycetes</taxon>
        <taxon>Micrococcales</taxon>
        <taxon>Micrococcaceae</taxon>
        <taxon>Paenarthrobacter</taxon>
    </lineage>
</organism>
<keyword evidence="9" id="KW-0549">Nylon degradation</keyword>
<dbReference type="Gene3D" id="6.10.250.420">
    <property type="match status" value="1"/>
</dbReference>
<dbReference type="GO" id="GO:0019876">
    <property type="term" value="P:nylon catabolic process"/>
    <property type="evidence" value="ECO:0007669"/>
    <property type="project" value="UniProtKB-KW"/>
</dbReference>
<name>A0AB39YN04_9MICC</name>
<comment type="function">
    <text evidence="4">Involved in nylon oligomer degradation.</text>
</comment>
<comment type="pathway">
    <text evidence="5">Xenobiotic degradation; nylon-6 oligomer degradation.</text>
</comment>
<gene>
    <name evidence="12" type="ORF">ABQM86_20265</name>
</gene>
<dbReference type="InterPro" id="IPR050789">
    <property type="entry name" value="Diverse_Enzym_Activities"/>
</dbReference>
<evidence type="ECO:0000256" key="5">
    <source>
        <dbReference type="ARBA" id="ARBA00060706"/>
    </source>
</evidence>
<proteinExistence type="predicted"/>
<dbReference type="PANTHER" id="PTHR43283">
    <property type="entry name" value="BETA-LACTAMASE-RELATED"/>
    <property type="match status" value="1"/>
</dbReference>
<comment type="catalytic activity">
    <reaction evidence="3">
        <text>N-(6-aminohexanoyl)-6-aminohexanoate + H2O = 2 6-aminohexanoate</text>
        <dbReference type="Rhea" id="RHEA:21364"/>
        <dbReference type="ChEBI" id="CHEBI:15377"/>
        <dbReference type="ChEBI" id="CHEBI:57826"/>
        <dbReference type="ChEBI" id="CHEBI:58798"/>
        <dbReference type="EC" id="3.5.1.46"/>
    </reaction>
</comment>
<dbReference type="Gene3D" id="3.40.710.10">
    <property type="entry name" value="DD-peptidase/beta-lactamase superfamily"/>
    <property type="match status" value="2"/>
</dbReference>
<evidence type="ECO:0000256" key="2">
    <source>
        <dbReference type="ARBA" id="ARBA00050200"/>
    </source>
</evidence>
<feature type="compositionally biased region" description="Low complexity" evidence="10">
    <location>
        <begin position="392"/>
        <end position="404"/>
    </location>
</feature>
<dbReference type="AlphaFoldDB" id="A0AB39YN04"/>
<dbReference type="EC" id="3.5.1.46" evidence="6"/>
<dbReference type="GO" id="GO:0019875">
    <property type="term" value="F:6-aminohexanoate-dimer hydrolase activity"/>
    <property type="evidence" value="ECO:0007669"/>
    <property type="project" value="UniProtKB-EC"/>
</dbReference>
<reference evidence="12" key="1">
    <citation type="submission" date="2024-07" db="EMBL/GenBank/DDBJ databases">
        <authorList>
            <person name="Li J."/>
            <person name="Wei H."/>
            <person name="Ma J."/>
        </authorList>
    </citation>
    <scope>NUCLEOTIDE SEQUENCE</scope>
    <source>
        <strain evidence="12">AMU7</strain>
    </source>
</reference>
<dbReference type="RefSeq" id="WP_280624513.1">
    <property type="nucleotide sequence ID" value="NZ_CP165735.1"/>
</dbReference>
<dbReference type="EMBL" id="CP165735">
    <property type="protein sequence ID" value="XDV71263.1"/>
    <property type="molecule type" value="Genomic_DNA"/>
</dbReference>
<dbReference type="InterPro" id="IPR001466">
    <property type="entry name" value="Beta-lactam-related"/>
</dbReference>
<evidence type="ECO:0000256" key="1">
    <source>
        <dbReference type="ARBA" id="ARBA00022801"/>
    </source>
</evidence>
<comment type="catalytic activity">
    <reaction evidence="2">
        <text>[N-(6-aminohexanoyl)](n) + H2O = [N-(6-aminohexanoyl)](n-1) + 6-aminohexanoate</text>
        <dbReference type="Rhea" id="RHEA:18225"/>
        <dbReference type="Rhea" id="RHEA-COMP:9820"/>
        <dbReference type="Rhea" id="RHEA-COMP:14302"/>
        <dbReference type="ChEBI" id="CHEBI:15377"/>
        <dbReference type="ChEBI" id="CHEBI:57826"/>
        <dbReference type="ChEBI" id="CHEBI:78629"/>
        <dbReference type="EC" id="3.5.1.46"/>
    </reaction>
</comment>
<dbReference type="InterPro" id="IPR012338">
    <property type="entry name" value="Beta-lactam/transpept-like"/>
</dbReference>
<accession>A0AB39YN04</accession>